<dbReference type="EMBL" id="FWXD01000010">
    <property type="protein sequence ID" value="SMC24727.1"/>
    <property type="molecule type" value="Genomic_DNA"/>
</dbReference>
<proteinExistence type="inferred from homology"/>
<dbReference type="RefSeq" id="WP_084090597.1">
    <property type="nucleotide sequence ID" value="NZ_FWXD01000010.1"/>
</dbReference>
<dbReference type="AlphaFoldDB" id="A0A1W1XLN2"/>
<name>A0A1W1XLN2_9NEIS</name>
<dbReference type="GO" id="GO:0005886">
    <property type="term" value="C:plasma membrane"/>
    <property type="evidence" value="ECO:0007669"/>
    <property type="project" value="UniProtKB-SubCell"/>
</dbReference>
<keyword evidence="4" id="KW-0813">Transport</keyword>
<dbReference type="STRING" id="1121001.SAMN02745857_01937"/>
<dbReference type="Proteomes" id="UP000192761">
    <property type="component" value="Unassembled WGS sequence"/>
</dbReference>
<evidence type="ECO:0000256" key="5">
    <source>
        <dbReference type="ARBA" id="ARBA00022475"/>
    </source>
</evidence>
<evidence type="ECO:0000256" key="8">
    <source>
        <dbReference type="ARBA" id="ARBA00022927"/>
    </source>
</evidence>
<accession>A0A1W1XLN2</accession>
<reference evidence="11 12" key="1">
    <citation type="submission" date="2017-04" db="EMBL/GenBank/DDBJ databases">
        <authorList>
            <person name="Afonso C.L."/>
            <person name="Miller P.J."/>
            <person name="Scott M.A."/>
            <person name="Spackman E."/>
            <person name="Goraichik I."/>
            <person name="Dimitrov K.M."/>
            <person name="Suarez D.L."/>
            <person name="Swayne D.E."/>
        </authorList>
    </citation>
    <scope>NUCLEOTIDE SEQUENCE [LARGE SCALE GENOMIC DNA]</scope>
    <source>
        <strain evidence="11 12">DSM 23236</strain>
    </source>
</reference>
<evidence type="ECO:0000256" key="3">
    <source>
        <dbReference type="ARBA" id="ARBA00021563"/>
    </source>
</evidence>
<dbReference type="InterPro" id="IPR022792">
    <property type="entry name" value="T2SS_protein-GspN"/>
</dbReference>
<evidence type="ECO:0000256" key="7">
    <source>
        <dbReference type="ARBA" id="ARBA00022692"/>
    </source>
</evidence>
<evidence type="ECO:0000313" key="11">
    <source>
        <dbReference type="EMBL" id="SMC24727.1"/>
    </source>
</evidence>
<keyword evidence="12" id="KW-1185">Reference proteome</keyword>
<evidence type="ECO:0000313" key="12">
    <source>
        <dbReference type="Proteomes" id="UP000192761"/>
    </source>
</evidence>
<organism evidence="11 12">
    <name type="scientific">Andreprevotia lacus DSM 23236</name>
    <dbReference type="NCBI Taxonomy" id="1121001"/>
    <lineage>
        <taxon>Bacteria</taxon>
        <taxon>Pseudomonadati</taxon>
        <taxon>Pseudomonadota</taxon>
        <taxon>Betaproteobacteria</taxon>
        <taxon>Neisseriales</taxon>
        <taxon>Chitinibacteraceae</taxon>
        <taxon>Andreprevotia</taxon>
    </lineage>
</organism>
<evidence type="ECO:0000256" key="4">
    <source>
        <dbReference type="ARBA" id="ARBA00022448"/>
    </source>
</evidence>
<evidence type="ECO:0000256" key="1">
    <source>
        <dbReference type="ARBA" id="ARBA00004533"/>
    </source>
</evidence>
<dbReference type="GO" id="GO:0015628">
    <property type="term" value="P:protein secretion by the type II secretion system"/>
    <property type="evidence" value="ECO:0007669"/>
    <property type="project" value="InterPro"/>
</dbReference>
<keyword evidence="5" id="KW-1003">Cell membrane</keyword>
<gene>
    <name evidence="11" type="ORF">SAMN02745857_01937</name>
</gene>
<keyword evidence="9" id="KW-0472">Membrane</keyword>
<comment type="subcellular location">
    <subcellularLocation>
        <location evidence="1">Cell inner membrane</location>
    </subcellularLocation>
</comment>
<evidence type="ECO:0000256" key="10">
    <source>
        <dbReference type="ARBA" id="ARBA00030772"/>
    </source>
</evidence>
<keyword evidence="6" id="KW-0997">Cell inner membrane</keyword>
<dbReference type="OrthoDB" id="8584757at2"/>
<evidence type="ECO:0000256" key="9">
    <source>
        <dbReference type="ARBA" id="ARBA00023136"/>
    </source>
</evidence>
<protein>
    <recommendedName>
        <fullName evidence="3">Type II secretion system protein N</fullName>
    </recommendedName>
    <alternativeName>
        <fullName evidence="10">General secretion pathway protein N</fullName>
    </alternativeName>
</protein>
<keyword evidence="8" id="KW-0653">Protein transport</keyword>
<evidence type="ECO:0000256" key="6">
    <source>
        <dbReference type="ARBA" id="ARBA00022519"/>
    </source>
</evidence>
<evidence type="ECO:0000256" key="2">
    <source>
        <dbReference type="ARBA" id="ARBA00007208"/>
    </source>
</evidence>
<dbReference type="Pfam" id="PF01203">
    <property type="entry name" value="T2SSN"/>
    <property type="match status" value="1"/>
</dbReference>
<sequence length="240" mass="25513">MKSRRLLWLGVASLLLFMLIRLPVGLFAGQLPQPWQLGEVSGSLWHGQAAQLGARGQLLLSGLRWNWQPAALLKGRLAWQVSAQHEQKLGHARLSVGVGGWRAEEIDAVLPLAPLLAGDPQLGSLQIGGNLAVQARKLSQTEWDGVAATLSDAHSAVTPQANPFGSYRLQSTRNGGDIAWQILPLQGTLQIDGNGVLPAHGPVQGQLRFTPAPGQEALFAPLLQRLGGGAGGYTLQLGKH</sequence>
<comment type="similarity">
    <text evidence="2">Belongs to the GSP N family.</text>
</comment>
<dbReference type="GO" id="GO:0015627">
    <property type="term" value="C:type II protein secretion system complex"/>
    <property type="evidence" value="ECO:0007669"/>
    <property type="project" value="InterPro"/>
</dbReference>
<keyword evidence="7" id="KW-0812">Transmembrane</keyword>